<evidence type="ECO:0000313" key="3">
    <source>
        <dbReference type="Proteomes" id="UP001281761"/>
    </source>
</evidence>
<comment type="caution">
    <text evidence="2">The sequence shown here is derived from an EMBL/GenBank/DDBJ whole genome shotgun (WGS) entry which is preliminary data.</text>
</comment>
<keyword evidence="3" id="KW-1185">Reference proteome</keyword>
<protein>
    <submittedName>
        <fullName evidence="2">Uncharacterized protein</fullName>
    </submittedName>
</protein>
<name>A0ABQ9WTD1_9EUKA</name>
<proteinExistence type="predicted"/>
<sequence length="98" mass="11078">MFRLKSQLQLPSTASTDGGHSNAHGEENNDDEVVKNEHLDDEVRDATGPENEQAESEHEDLQEEDDVNAEEVEYFEEDQVEDEEIEAEVKTRSFGALT</sequence>
<dbReference type="EMBL" id="JARBJD010000385">
    <property type="protein sequence ID" value="KAK2942750.1"/>
    <property type="molecule type" value="Genomic_DNA"/>
</dbReference>
<dbReference type="Proteomes" id="UP001281761">
    <property type="component" value="Unassembled WGS sequence"/>
</dbReference>
<gene>
    <name evidence="2" type="ORF">BLNAU_22339</name>
</gene>
<reference evidence="2 3" key="1">
    <citation type="journal article" date="2022" name="bioRxiv">
        <title>Genomics of Preaxostyla Flagellates Illuminates Evolutionary Transitions and the Path Towards Mitochondrial Loss.</title>
        <authorList>
            <person name="Novak L.V.F."/>
            <person name="Treitli S.C."/>
            <person name="Pyrih J."/>
            <person name="Halakuc P."/>
            <person name="Pipaliya S.V."/>
            <person name="Vacek V."/>
            <person name="Brzon O."/>
            <person name="Soukal P."/>
            <person name="Eme L."/>
            <person name="Dacks J.B."/>
            <person name="Karnkowska A."/>
            <person name="Elias M."/>
            <person name="Hampl V."/>
        </authorList>
    </citation>
    <scope>NUCLEOTIDE SEQUENCE [LARGE SCALE GENOMIC DNA]</scope>
    <source>
        <strain evidence="2">NAU3</strain>
        <tissue evidence="2">Gut</tissue>
    </source>
</reference>
<accession>A0ABQ9WTD1</accession>
<feature type="compositionally biased region" description="Polar residues" evidence="1">
    <location>
        <begin position="1"/>
        <end position="19"/>
    </location>
</feature>
<feature type="compositionally biased region" description="Acidic residues" evidence="1">
    <location>
        <begin position="52"/>
        <end position="86"/>
    </location>
</feature>
<organism evidence="2 3">
    <name type="scientific">Blattamonas nauphoetae</name>
    <dbReference type="NCBI Taxonomy" id="2049346"/>
    <lineage>
        <taxon>Eukaryota</taxon>
        <taxon>Metamonada</taxon>
        <taxon>Preaxostyla</taxon>
        <taxon>Oxymonadida</taxon>
        <taxon>Blattamonas</taxon>
    </lineage>
</organism>
<evidence type="ECO:0000313" key="2">
    <source>
        <dbReference type="EMBL" id="KAK2942750.1"/>
    </source>
</evidence>
<feature type="compositionally biased region" description="Basic and acidic residues" evidence="1">
    <location>
        <begin position="23"/>
        <end position="38"/>
    </location>
</feature>
<feature type="region of interest" description="Disordered" evidence="1">
    <location>
        <begin position="1"/>
        <end position="98"/>
    </location>
</feature>
<evidence type="ECO:0000256" key="1">
    <source>
        <dbReference type="SAM" id="MobiDB-lite"/>
    </source>
</evidence>